<reference evidence="2" key="1">
    <citation type="submission" date="2016-10" db="EMBL/GenBank/DDBJ databases">
        <authorList>
            <person name="Varghese N."/>
            <person name="Submissions S."/>
        </authorList>
    </citation>
    <scope>NUCLEOTIDE SEQUENCE [LARGE SCALE GENOMIC DNA]</scope>
    <source>
        <strain evidence="2">IBRC-M 10403</strain>
    </source>
</reference>
<dbReference type="OrthoDB" id="5179393at2"/>
<keyword evidence="2" id="KW-1185">Reference proteome</keyword>
<dbReference type="Proteomes" id="UP000199501">
    <property type="component" value="Unassembled WGS sequence"/>
</dbReference>
<sequence>MQTTALRDLIRHPGPFASVYLDFSHDTEDALDQRRLRWRAARASLEEQGADQGTVEAIEQAYDARETAPGQVGLALIAAAGEVLLDHLMPVPPPLPETRFSALPYLLPLVAAAPKDRPYLVVVVDKVGADFRLFEPDGTVAEPGSVEGVDHPIHKVRGGGWAHLSMQHRVEETVAQNIARVAAETARLAQRGGVWLVVVGGEVQSRADLLSALPKGVARIAVEVDAGSRGAGADEDRLRVEVERAVAEFEAAEHLDVVEAYRAERGATAVDGMAAATAALREANARVVLVGPELSGSAWVSPSSPDQVAIDDDALRGLGLADFTRLPADEVVPAAAVAVGAELVAVRHEVPLSGGIGVLLRHR</sequence>
<evidence type="ECO:0000313" key="1">
    <source>
        <dbReference type="EMBL" id="SDD67588.1"/>
    </source>
</evidence>
<proteinExistence type="predicted"/>
<dbReference type="InterPro" id="IPR040701">
    <property type="entry name" value="Bact_RF_family2"/>
</dbReference>
<name>A0A1G6WNZ0_9PSEU</name>
<dbReference type="Gene3D" id="3.30.420.60">
    <property type="entry name" value="eRF1 domain 2"/>
    <property type="match status" value="1"/>
</dbReference>
<dbReference type="EMBL" id="FMZZ01000015">
    <property type="protein sequence ID" value="SDD67588.1"/>
    <property type="molecule type" value="Genomic_DNA"/>
</dbReference>
<accession>A0A1G6WNZ0</accession>
<protein>
    <recommendedName>
        <fullName evidence="3">Peptide chain release factor 1 (ERF1)</fullName>
    </recommendedName>
</protein>
<dbReference type="STRING" id="1271860.SAMN05216174_115105"/>
<dbReference type="Pfam" id="PF18844">
    <property type="entry name" value="baeRF_family2"/>
    <property type="match status" value="1"/>
</dbReference>
<dbReference type="AlphaFoldDB" id="A0A1G6WNZ0"/>
<gene>
    <name evidence="1" type="ORF">SAMN05216174_115105</name>
</gene>
<evidence type="ECO:0008006" key="3">
    <source>
        <dbReference type="Google" id="ProtNLM"/>
    </source>
</evidence>
<evidence type="ECO:0000313" key="2">
    <source>
        <dbReference type="Proteomes" id="UP000199501"/>
    </source>
</evidence>
<dbReference type="InterPro" id="IPR042226">
    <property type="entry name" value="eFR1_2_sf"/>
</dbReference>
<organism evidence="1 2">
    <name type="scientific">Actinokineospora iranica</name>
    <dbReference type="NCBI Taxonomy" id="1271860"/>
    <lineage>
        <taxon>Bacteria</taxon>
        <taxon>Bacillati</taxon>
        <taxon>Actinomycetota</taxon>
        <taxon>Actinomycetes</taxon>
        <taxon>Pseudonocardiales</taxon>
        <taxon>Pseudonocardiaceae</taxon>
        <taxon>Actinokineospora</taxon>
    </lineage>
</organism>
<dbReference type="RefSeq" id="WP_091455633.1">
    <property type="nucleotide sequence ID" value="NZ_FMZZ01000015.1"/>
</dbReference>